<dbReference type="Proteomes" id="UP000225277">
    <property type="component" value="Unassembled WGS sequence"/>
</dbReference>
<dbReference type="GO" id="GO:0000981">
    <property type="term" value="F:DNA-binding transcription factor activity, RNA polymerase II-specific"/>
    <property type="evidence" value="ECO:0007669"/>
    <property type="project" value="InterPro"/>
</dbReference>
<dbReference type="PROSITE" id="PS50048">
    <property type="entry name" value="ZN2_CY6_FUNGAL_2"/>
    <property type="match status" value="1"/>
</dbReference>
<dbReference type="InterPro" id="IPR007219">
    <property type="entry name" value="XnlR_reg_dom"/>
</dbReference>
<feature type="compositionally biased region" description="Low complexity" evidence="4">
    <location>
        <begin position="705"/>
        <end position="724"/>
    </location>
</feature>
<dbReference type="InterPro" id="IPR050987">
    <property type="entry name" value="AtrR-like"/>
</dbReference>
<evidence type="ECO:0000256" key="1">
    <source>
        <dbReference type="ARBA" id="ARBA00022723"/>
    </source>
</evidence>
<keyword evidence="1" id="KW-0479">Metal-binding</keyword>
<reference evidence="6 7" key="1">
    <citation type="submission" date="2016-03" db="EMBL/GenBank/DDBJ databases">
        <authorList>
            <person name="Ploux O."/>
        </authorList>
    </citation>
    <scope>NUCLEOTIDE SEQUENCE [LARGE SCALE GENOMIC DNA]</scope>
    <source>
        <strain evidence="6 7">URUG2</strain>
    </source>
</reference>
<dbReference type="CDD" id="cd00067">
    <property type="entry name" value="GAL4"/>
    <property type="match status" value="1"/>
</dbReference>
<feature type="compositionally biased region" description="Polar residues" evidence="4">
    <location>
        <begin position="31"/>
        <end position="48"/>
    </location>
</feature>
<dbReference type="GO" id="GO:0008270">
    <property type="term" value="F:zinc ion binding"/>
    <property type="evidence" value="ECO:0007669"/>
    <property type="project" value="InterPro"/>
</dbReference>
<feature type="compositionally biased region" description="Polar residues" evidence="4">
    <location>
        <begin position="647"/>
        <end position="661"/>
    </location>
</feature>
<dbReference type="GO" id="GO:0003677">
    <property type="term" value="F:DNA binding"/>
    <property type="evidence" value="ECO:0007669"/>
    <property type="project" value="InterPro"/>
</dbReference>
<keyword evidence="3" id="KW-0175">Coiled coil</keyword>
<sequence>MQSQPNGLGPPFAYANAPTSMPSGLMPDHQQYMNHDSNLSTPGISPTHASAAAMSAQQKRAYRQRRKDPSCDACRERKVKCDATDTSSCSECSSRGVKCQFTKETNRRMSSIKQVQDLEKQLSMAKQQIGQLRGMLQDGSSSDAPRVPALNLPDENVPKERRPAPPMLEGFEDVRNNIRTHSKGVFKLPPPYRQYGPQPTYPNHSQPLPPKHVADRLMSLYHRTIHVYAPHIHFPTFMQEYEELYRVGTFAQCRDIWVALFYAVLACGTLMDNSPKSSMEESEGGKFMDICMKSINTWSDEMTVDHVRTTLLVSVYFAEMNMQTPGWIWLGTSVRVAQDVGLHMDQSSYPPMEMEMRRRVWWSVYSWDRIFSLEIGRPLLIDDNDCDVPEPVPVDDECIRSNGIVMPPPGQSAPNALMAVIPVARMTAQLKRSLKSQTVSANTLMSYDEHFKSIMATWPEPFPIHSQAPLDPRFLLAGCSLQANRFFLYRHNLSSACRANDRRDALARCVSVAQDTAHYVQRTMHHPSTNPGQGYFSPAHMSQWAALVRTSTPAFFCVHLWRCQLVLCLRGDYDSALTLVHMSSAVGDLRKINVGCGRFLAFFLDKLVGRLRAGAAQQSIEMDEEMLAYASGDMQACPDDAWLWSGSESGASLQQPQTAANGHSGDRPILQAEQLSTSTLSEREAQDWGGWEHVQRTLTQLLQDQQQGPPTGMHPQQQQPPQGQMAPAYMGPPANQHSHLAPHPQPPQPSVSPNPSNGGPAGSSRISIKDIM</sequence>
<feature type="region of interest" description="Disordered" evidence="4">
    <location>
        <begin position="136"/>
        <end position="169"/>
    </location>
</feature>
<dbReference type="GeneID" id="35604706"/>
<proteinExistence type="predicted"/>
<evidence type="ECO:0000256" key="2">
    <source>
        <dbReference type="ARBA" id="ARBA00023242"/>
    </source>
</evidence>
<feature type="region of interest" description="Disordered" evidence="4">
    <location>
        <begin position="705"/>
        <end position="772"/>
    </location>
</feature>
<feature type="compositionally biased region" description="Pro residues" evidence="4">
    <location>
        <begin position="743"/>
        <end position="752"/>
    </location>
</feature>
<dbReference type="EMBL" id="FJUY01000018">
    <property type="protein sequence ID" value="CZT23924.1"/>
    <property type="molecule type" value="Genomic_DNA"/>
</dbReference>
<dbReference type="PROSITE" id="PS00463">
    <property type="entry name" value="ZN2_CY6_FUNGAL_1"/>
    <property type="match status" value="1"/>
</dbReference>
<dbReference type="OrthoDB" id="2110361at2759"/>
<dbReference type="Pfam" id="PF04082">
    <property type="entry name" value="Fungal_trans"/>
    <property type="match status" value="1"/>
</dbReference>
<gene>
    <name evidence="6" type="ORF">RCC_09639</name>
</gene>
<dbReference type="Gene3D" id="4.10.240.10">
    <property type="entry name" value="Zn(2)-C6 fungal-type DNA-binding domain"/>
    <property type="match status" value="1"/>
</dbReference>
<evidence type="ECO:0000313" key="7">
    <source>
        <dbReference type="Proteomes" id="UP000225277"/>
    </source>
</evidence>
<organism evidence="6 7">
    <name type="scientific">Ramularia collo-cygni</name>
    <dbReference type="NCBI Taxonomy" id="112498"/>
    <lineage>
        <taxon>Eukaryota</taxon>
        <taxon>Fungi</taxon>
        <taxon>Dikarya</taxon>
        <taxon>Ascomycota</taxon>
        <taxon>Pezizomycotina</taxon>
        <taxon>Dothideomycetes</taxon>
        <taxon>Dothideomycetidae</taxon>
        <taxon>Mycosphaerellales</taxon>
        <taxon>Mycosphaerellaceae</taxon>
        <taxon>Ramularia</taxon>
    </lineage>
</organism>
<feature type="coiled-coil region" evidence="3">
    <location>
        <begin position="108"/>
        <end position="135"/>
    </location>
</feature>
<name>A0A2D3VME8_9PEZI</name>
<keyword evidence="2" id="KW-0539">Nucleus</keyword>
<dbReference type="STRING" id="112498.A0A2D3VME8"/>
<dbReference type="GO" id="GO:0006351">
    <property type="term" value="P:DNA-templated transcription"/>
    <property type="evidence" value="ECO:0007669"/>
    <property type="project" value="InterPro"/>
</dbReference>
<evidence type="ECO:0000256" key="3">
    <source>
        <dbReference type="SAM" id="Coils"/>
    </source>
</evidence>
<dbReference type="PANTHER" id="PTHR46910">
    <property type="entry name" value="TRANSCRIPTION FACTOR PDR1"/>
    <property type="match status" value="1"/>
</dbReference>
<dbReference type="SMART" id="SM00906">
    <property type="entry name" value="Fungal_trans"/>
    <property type="match status" value="1"/>
</dbReference>
<evidence type="ECO:0000313" key="6">
    <source>
        <dbReference type="EMBL" id="CZT23924.1"/>
    </source>
</evidence>
<dbReference type="RefSeq" id="XP_023630648.1">
    <property type="nucleotide sequence ID" value="XM_023774880.1"/>
</dbReference>
<feature type="domain" description="Zn(2)-C6 fungal-type" evidence="5">
    <location>
        <begin position="70"/>
        <end position="101"/>
    </location>
</feature>
<dbReference type="InterPro" id="IPR001138">
    <property type="entry name" value="Zn2Cys6_DnaBD"/>
</dbReference>
<dbReference type="Pfam" id="PF00172">
    <property type="entry name" value="Zn_clus"/>
    <property type="match status" value="1"/>
</dbReference>
<dbReference type="PANTHER" id="PTHR46910:SF1">
    <property type="entry name" value="MISCELLANEOUS ZN(II)2CYS6 TRANSCRIPTION FACTOR (EUROFUNG)-RELATED"/>
    <property type="match status" value="1"/>
</dbReference>
<dbReference type="SUPFAM" id="SSF57701">
    <property type="entry name" value="Zn2/Cys6 DNA-binding domain"/>
    <property type="match status" value="1"/>
</dbReference>
<dbReference type="AlphaFoldDB" id="A0A2D3VME8"/>
<evidence type="ECO:0000256" key="4">
    <source>
        <dbReference type="SAM" id="MobiDB-lite"/>
    </source>
</evidence>
<protein>
    <submittedName>
        <fullName evidence="6">Related to ZFR1 regulator of fumonisin biosynthesis</fullName>
    </submittedName>
</protein>
<accession>A0A2D3VME8</accession>
<dbReference type="InterPro" id="IPR036864">
    <property type="entry name" value="Zn2-C6_fun-type_DNA-bd_sf"/>
</dbReference>
<feature type="compositionally biased region" description="Low complexity" evidence="4">
    <location>
        <begin position="753"/>
        <end position="764"/>
    </location>
</feature>
<keyword evidence="7" id="KW-1185">Reference proteome</keyword>
<feature type="region of interest" description="Disordered" evidence="4">
    <location>
        <begin position="647"/>
        <end position="667"/>
    </location>
</feature>
<dbReference type="SMART" id="SM00066">
    <property type="entry name" value="GAL4"/>
    <property type="match status" value="1"/>
</dbReference>
<feature type="region of interest" description="Disordered" evidence="4">
    <location>
        <begin position="1"/>
        <end position="74"/>
    </location>
</feature>
<evidence type="ECO:0000259" key="5">
    <source>
        <dbReference type="PROSITE" id="PS50048"/>
    </source>
</evidence>
<dbReference type="CDD" id="cd12148">
    <property type="entry name" value="fungal_TF_MHR"/>
    <property type="match status" value="1"/>
</dbReference>